<evidence type="ECO:0000313" key="2">
    <source>
        <dbReference type="Proteomes" id="UP000784294"/>
    </source>
</evidence>
<dbReference type="Proteomes" id="UP000784294">
    <property type="component" value="Unassembled WGS sequence"/>
</dbReference>
<comment type="caution">
    <text evidence="1">The sequence shown here is derived from an EMBL/GenBank/DDBJ whole genome shotgun (WGS) entry which is preliminary data.</text>
</comment>
<gene>
    <name evidence="1" type="ORF">PXEA_LOCUS35044</name>
</gene>
<accession>A0A448XP89</accession>
<dbReference type="EMBL" id="CAAALY010270094">
    <property type="protein sequence ID" value="VEL41604.1"/>
    <property type="molecule type" value="Genomic_DNA"/>
</dbReference>
<evidence type="ECO:0000313" key="1">
    <source>
        <dbReference type="EMBL" id="VEL41604.1"/>
    </source>
</evidence>
<keyword evidence="2" id="KW-1185">Reference proteome</keyword>
<organism evidence="1 2">
    <name type="scientific">Protopolystoma xenopodis</name>
    <dbReference type="NCBI Taxonomy" id="117903"/>
    <lineage>
        <taxon>Eukaryota</taxon>
        <taxon>Metazoa</taxon>
        <taxon>Spiralia</taxon>
        <taxon>Lophotrochozoa</taxon>
        <taxon>Platyhelminthes</taxon>
        <taxon>Monogenea</taxon>
        <taxon>Polyopisthocotylea</taxon>
        <taxon>Polystomatidea</taxon>
        <taxon>Polystomatidae</taxon>
        <taxon>Protopolystoma</taxon>
    </lineage>
</organism>
<sequence>MSKLSIFSFYISLDQLSEHPSNDFISDNPCSVSYTPLSSSVSETFPISSNHSPPPWSKTSGLEAHLVESPPSNLLSGNNISSFRDTTICGNSASVNVHDDEANALSVHLSPDSDEQHPKASLVLQSEIRSPQSLVLKETSRLNFSPAPSHPCGSGVLELLLSSDLPDSLEPCPMGLSPGTSPVRHNELGITSRSLVDPGPRFCNNRQRQHHLKQQKQS</sequence>
<protein>
    <submittedName>
        <fullName evidence="1">Uncharacterized protein</fullName>
    </submittedName>
</protein>
<reference evidence="1" key="1">
    <citation type="submission" date="2018-11" db="EMBL/GenBank/DDBJ databases">
        <authorList>
            <consortium name="Pathogen Informatics"/>
        </authorList>
    </citation>
    <scope>NUCLEOTIDE SEQUENCE</scope>
</reference>
<dbReference type="AlphaFoldDB" id="A0A448XP89"/>
<feature type="non-terminal residue" evidence="1">
    <location>
        <position position="218"/>
    </location>
</feature>
<proteinExistence type="predicted"/>
<name>A0A448XP89_9PLAT</name>